<comment type="caution">
    <text evidence="1">The sequence shown here is derived from an EMBL/GenBank/DDBJ whole genome shotgun (WGS) entry which is preliminary data.</text>
</comment>
<keyword evidence="2" id="KW-1185">Reference proteome</keyword>
<organism evidence="1 2">
    <name type="scientific">Erysiphe neolycopersici</name>
    <dbReference type="NCBI Taxonomy" id="212602"/>
    <lineage>
        <taxon>Eukaryota</taxon>
        <taxon>Fungi</taxon>
        <taxon>Dikarya</taxon>
        <taxon>Ascomycota</taxon>
        <taxon>Pezizomycotina</taxon>
        <taxon>Leotiomycetes</taxon>
        <taxon>Erysiphales</taxon>
        <taxon>Erysiphaceae</taxon>
        <taxon>Erysiphe</taxon>
    </lineage>
</organism>
<proteinExistence type="predicted"/>
<evidence type="ECO:0000313" key="1">
    <source>
        <dbReference type="EMBL" id="RKF55705.1"/>
    </source>
</evidence>
<dbReference type="Proteomes" id="UP000286134">
    <property type="component" value="Unassembled WGS sequence"/>
</dbReference>
<dbReference type="EMBL" id="MCFK01008787">
    <property type="protein sequence ID" value="RKF55705.1"/>
    <property type="molecule type" value="Genomic_DNA"/>
</dbReference>
<feature type="non-terminal residue" evidence="1">
    <location>
        <position position="55"/>
    </location>
</feature>
<evidence type="ECO:0000313" key="2">
    <source>
        <dbReference type="Proteomes" id="UP000286134"/>
    </source>
</evidence>
<gene>
    <name evidence="1" type="ORF">OnM2_087059</name>
</gene>
<dbReference type="AlphaFoldDB" id="A0A420HE86"/>
<accession>A0A420HE86</accession>
<name>A0A420HE86_9PEZI</name>
<sequence>YNTPSAIKLPYNHFVLQGYTSSLHNNAERKIGARISLDVGDFAQAAIAAAQQQQE</sequence>
<reference evidence="1 2" key="1">
    <citation type="journal article" date="2018" name="BMC Genomics">
        <title>Comparative genome analyses reveal sequence features reflecting distinct modes of host-adaptation between dicot and monocot powdery mildew.</title>
        <authorList>
            <person name="Wu Y."/>
            <person name="Ma X."/>
            <person name="Pan Z."/>
            <person name="Kale S.D."/>
            <person name="Song Y."/>
            <person name="King H."/>
            <person name="Zhang Q."/>
            <person name="Presley C."/>
            <person name="Deng X."/>
            <person name="Wei C.I."/>
            <person name="Xiao S."/>
        </authorList>
    </citation>
    <scope>NUCLEOTIDE SEQUENCE [LARGE SCALE GENOMIC DNA]</scope>
    <source>
        <strain evidence="1">UMSG2</strain>
    </source>
</reference>
<feature type="non-terminal residue" evidence="1">
    <location>
        <position position="1"/>
    </location>
</feature>
<protein>
    <submittedName>
        <fullName evidence="1">Uncharacterized protein</fullName>
    </submittedName>
</protein>